<organism evidence="1">
    <name type="scientific">Salmonella enterica subsp. enterica serovar London</name>
    <dbReference type="NCBI Taxonomy" id="149390"/>
    <lineage>
        <taxon>Bacteria</taxon>
        <taxon>Pseudomonadati</taxon>
        <taxon>Pseudomonadota</taxon>
        <taxon>Gammaproteobacteria</taxon>
        <taxon>Enterobacterales</taxon>
        <taxon>Enterobacteriaceae</taxon>
        <taxon>Salmonella</taxon>
    </lineage>
</organism>
<dbReference type="AlphaFoldDB" id="A0A5X2XM30"/>
<proteinExistence type="predicted"/>
<dbReference type="EMBL" id="AAHRBT010000038">
    <property type="protein sequence ID" value="EBZ4208238.1"/>
    <property type="molecule type" value="Genomic_DNA"/>
</dbReference>
<comment type="caution">
    <text evidence="1">The sequence shown here is derived from an EMBL/GenBank/DDBJ whole genome shotgun (WGS) entry which is preliminary data.</text>
</comment>
<gene>
    <name evidence="1" type="ORF">EBC19_23180</name>
</gene>
<sequence>MSLSSTFSYVHLYVVIHRGLLNPIATGYSAFLVCRIQALYNNGYSTKIVITGDGPLELHTSHDHNGSFELQLVKKASSVLLK</sequence>
<evidence type="ECO:0000313" key="1">
    <source>
        <dbReference type="EMBL" id="EBZ4208238.1"/>
    </source>
</evidence>
<protein>
    <submittedName>
        <fullName evidence="1">Uncharacterized protein</fullName>
    </submittedName>
</protein>
<reference evidence="1" key="1">
    <citation type="submission" date="2018-10" db="EMBL/GenBank/DDBJ databases">
        <authorList>
            <person name="Ashton P.M."/>
            <person name="Dallman T."/>
            <person name="Nair S."/>
            <person name="De Pinna E."/>
            <person name="Peters T."/>
            <person name="Grant K."/>
        </authorList>
    </citation>
    <scope>NUCLEOTIDE SEQUENCE</scope>
    <source>
        <strain evidence="1">623457</strain>
    </source>
</reference>
<name>A0A5X2XM30_SALET</name>
<accession>A0A5X2XM30</accession>